<accession>A0A381VTA7</accession>
<feature type="domain" description="Prokaryotic-type class I peptide chain release factors" evidence="5">
    <location>
        <begin position="229"/>
        <end position="245"/>
    </location>
</feature>
<dbReference type="FunFam" id="3.30.70.1660:FF:000002">
    <property type="entry name" value="Peptide chain release factor 1"/>
    <property type="match status" value="1"/>
</dbReference>
<dbReference type="SUPFAM" id="SSF75620">
    <property type="entry name" value="Release factor"/>
    <property type="match status" value="1"/>
</dbReference>
<dbReference type="PROSITE" id="PS00745">
    <property type="entry name" value="RF_PROK_I"/>
    <property type="match status" value="1"/>
</dbReference>
<keyword evidence="2" id="KW-0488">Methylation</keyword>
<dbReference type="NCBIfam" id="NF001859">
    <property type="entry name" value="PRK00591.1"/>
    <property type="match status" value="1"/>
</dbReference>
<feature type="coiled-coil region" evidence="4">
    <location>
        <begin position="258"/>
        <end position="297"/>
    </location>
</feature>
<sequence>MESLYEKLKQIEDRHDELIVRMAKPEVASDYETFQRLAKEIAPLTDTVTLFGQLKACKTEQEENSVLIATEDDVEIIALAKEEAKILESQIENLEHLLKIALLPKDPNDDRNVIVEIRKGAGGDEAEIFAGDLFRMYSRYAQLKDWRIEVLNSHESSIEGFSEIVFSVKGKGVFSRLKFERGVHRVQRVPTTEASGRIHTSTSTVAVLPEAEEVDVRIHPDDLRIDVFHSGGAGGQNVNKVATAIRIVHNPSGIIVTCQEERSQYKNKTKAMEILRARIYQEEQAKYQREISESRKAQVGSAERAEKIRTYNIPQDRVTDHRIGKSFFGMPKILDGHIDEIVEALFASEQEKNLGEALTV</sequence>
<evidence type="ECO:0000259" key="5">
    <source>
        <dbReference type="PROSITE" id="PS00745"/>
    </source>
</evidence>
<dbReference type="AlphaFoldDB" id="A0A381VTA7"/>
<dbReference type="EMBL" id="UINC01009713">
    <property type="protein sequence ID" value="SVA43502.1"/>
    <property type="molecule type" value="Genomic_DNA"/>
</dbReference>
<protein>
    <recommendedName>
        <fullName evidence="5">Prokaryotic-type class I peptide chain release factors domain-containing protein</fullName>
    </recommendedName>
</protein>
<keyword evidence="4" id="KW-0175">Coiled coil</keyword>
<evidence type="ECO:0000256" key="4">
    <source>
        <dbReference type="SAM" id="Coils"/>
    </source>
</evidence>
<comment type="similarity">
    <text evidence="1">Belongs to the prokaryotic/mitochondrial release factor family.</text>
</comment>
<dbReference type="PANTHER" id="PTHR43804">
    <property type="entry name" value="LD18447P"/>
    <property type="match status" value="1"/>
</dbReference>
<dbReference type="Gene3D" id="3.30.160.20">
    <property type="match status" value="1"/>
</dbReference>
<dbReference type="Gene3D" id="6.10.140.1950">
    <property type="match status" value="1"/>
</dbReference>
<evidence type="ECO:0000256" key="3">
    <source>
        <dbReference type="ARBA" id="ARBA00022917"/>
    </source>
</evidence>
<dbReference type="PANTHER" id="PTHR43804:SF7">
    <property type="entry name" value="LD18447P"/>
    <property type="match status" value="1"/>
</dbReference>
<dbReference type="InterPro" id="IPR050057">
    <property type="entry name" value="Prokaryotic/Mito_RF"/>
</dbReference>
<name>A0A381VTA7_9ZZZZ</name>
<dbReference type="GO" id="GO:0016149">
    <property type="term" value="F:translation release factor activity, codon specific"/>
    <property type="evidence" value="ECO:0007669"/>
    <property type="project" value="InterPro"/>
</dbReference>
<dbReference type="HAMAP" id="MF_00093">
    <property type="entry name" value="Rel_fac_1"/>
    <property type="match status" value="1"/>
</dbReference>
<evidence type="ECO:0000256" key="2">
    <source>
        <dbReference type="ARBA" id="ARBA00022481"/>
    </source>
</evidence>
<evidence type="ECO:0000313" key="6">
    <source>
        <dbReference type="EMBL" id="SVA43502.1"/>
    </source>
</evidence>
<dbReference type="Pfam" id="PF00472">
    <property type="entry name" value="RF-1"/>
    <property type="match status" value="1"/>
</dbReference>
<reference evidence="6" key="1">
    <citation type="submission" date="2018-05" db="EMBL/GenBank/DDBJ databases">
        <authorList>
            <person name="Lanie J.A."/>
            <person name="Ng W.-L."/>
            <person name="Kazmierczak K.M."/>
            <person name="Andrzejewski T.M."/>
            <person name="Davidsen T.M."/>
            <person name="Wayne K.J."/>
            <person name="Tettelin H."/>
            <person name="Glass J.I."/>
            <person name="Rusch D."/>
            <person name="Podicherti R."/>
            <person name="Tsui H.-C.T."/>
            <person name="Winkler M.E."/>
        </authorList>
    </citation>
    <scope>NUCLEOTIDE SEQUENCE</scope>
</reference>
<evidence type="ECO:0000256" key="1">
    <source>
        <dbReference type="ARBA" id="ARBA00010835"/>
    </source>
</evidence>
<dbReference type="InterPro" id="IPR045853">
    <property type="entry name" value="Pep_chain_release_fac_I_sf"/>
</dbReference>
<dbReference type="Pfam" id="PF03462">
    <property type="entry name" value="PCRF"/>
    <property type="match status" value="1"/>
</dbReference>
<dbReference type="GO" id="GO:0005737">
    <property type="term" value="C:cytoplasm"/>
    <property type="evidence" value="ECO:0007669"/>
    <property type="project" value="UniProtKB-ARBA"/>
</dbReference>
<dbReference type="InterPro" id="IPR005139">
    <property type="entry name" value="PCRF"/>
</dbReference>
<dbReference type="InterPro" id="IPR000352">
    <property type="entry name" value="Pep_chain_release_fac_I"/>
</dbReference>
<dbReference type="NCBIfam" id="TIGR00019">
    <property type="entry name" value="prfA"/>
    <property type="match status" value="1"/>
</dbReference>
<dbReference type="InterPro" id="IPR004373">
    <property type="entry name" value="RF-1"/>
</dbReference>
<dbReference type="SMART" id="SM00937">
    <property type="entry name" value="PCRF"/>
    <property type="match status" value="1"/>
</dbReference>
<dbReference type="FunFam" id="3.30.160.20:FF:000004">
    <property type="entry name" value="Peptide chain release factor 1"/>
    <property type="match status" value="1"/>
</dbReference>
<proteinExistence type="inferred from homology"/>
<gene>
    <name evidence="6" type="ORF">METZ01_LOCUS96356</name>
</gene>
<dbReference type="Gene3D" id="3.30.70.1660">
    <property type="match status" value="2"/>
</dbReference>
<organism evidence="6">
    <name type="scientific">marine metagenome</name>
    <dbReference type="NCBI Taxonomy" id="408172"/>
    <lineage>
        <taxon>unclassified sequences</taxon>
        <taxon>metagenomes</taxon>
        <taxon>ecological metagenomes</taxon>
    </lineage>
</organism>
<keyword evidence="3" id="KW-0648">Protein biosynthesis</keyword>